<evidence type="ECO:0000313" key="6">
    <source>
        <dbReference type="Proteomes" id="UP001153069"/>
    </source>
</evidence>
<dbReference type="AlphaFoldDB" id="A0A9N8EPD7"/>
<dbReference type="PANTHER" id="PTHR48064">
    <property type="entry name" value="OS01G0750400 PROTEIN"/>
    <property type="match status" value="1"/>
</dbReference>
<protein>
    <submittedName>
        <fullName evidence="5">Leucine Rich Repeat</fullName>
    </submittedName>
</protein>
<evidence type="ECO:0000256" key="3">
    <source>
        <dbReference type="SAM" id="MobiDB-lite"/>
    </source>
</evidence>
<dbReference type="Pfam" id="PF23598">
    <property type="entry name" value="LRR_14"/>
    <property type="match status" value="1"/>
</dbReference>
<dbReference type="OrthoDB" id="67933at2759"/>
<dbReference type="SUPFAM" id="SSF52058">
    <property type="entry name" value="L domain-like"/>
    <property type="match status" value="1"/>
</dbReference>
<evidence type="ECO:0000256" key="2">
    <source>
        <dbReference type="ARBA" id="ARBA00022737"/>
    </source>
</evidence>
<dbReference type="EMBL" id="CAICTM010001688">
    <property type="protein sequence ID" value="CAB9525532.1"/>
    <property type="molecule type" value="Genomic_DNA"/>
</dbReference>
<evidence type="ECO:0000256" key="1">
    <source>
        <dbReference type="ARBA" id="ARBA00022614"/>
    </source>
</evidence>
<feature type="compositionally biased region" description="Polar residues" evidence="3">
    <location>
        <begin position="67"/>
        <end position="76"/>
    </location>
</feature>
<sequence>MSNNNNNDDDVDLLKIVELRLQLGYSEDDQENDQSKQTQDDHDGGSSSRSPPAPSLAATAAVPPLIPTSTTTSGYLARESSATASIETAGDLELVELTQTNGTILPMGDNNSHDRTTDDAHLPLHTIPMRQPEYFGQPQTCPGAYAVVGPCFATDRQNHSNAGRNTGTNEEGLDNWVEEIADNDVIAHPIDDEQQIDLLPNAVPLPTNQKSKAYYWRQKLLCFLSVEINVALFASKQGNRNQLPNQNGSIPIPASPVEVATAQTFLESLNLPQYTQKALANSRSPQSKAYQWLVNNINNQSFTQPDLPKWRLIQRFAMATFYYSTRGDYWVKRRGWLDWETNECSWEQILISANFSFSPDLCCNKMGEIKALSFWYANNMEGTIPPEISLLAKSLQSIEVNRQLQLKGTIPTELGLLTKLTQLKLFVTNIDGSIPTEIGQLESLQLLKVDLTPIHGHIPSEIGQLYNLLTLVVGRADLTGSVPEVIHNTKQLRSLSLLSQSSGSVLSIPSELGVLTELKRLQLRDWTNQGTIPSELGQLTKLTTLDLHGNSISGFMPREVFELTELTIFELGSNQLQGTLPPALFSKLSHLKFIYINDNLFSGTVPTDVGQLSDLRKLEMQSTALSGTLPTEILMLEHLENLVVTDTSLSGSIPEELCDRMYQQEVKCYGPPPCKVFRVNTSTTACHGTSLCGCDCGPCKLN</sequence>
<comment type="caution">
    <text evidence="5">The sequence shown here is derived from an EMBL/GenBank/DDBJ whole genome shotgun (WGS) entry which is preliminary data.</text>
</comment>
<dbReference type="InterPro" id="IPR053038">
    <property type="entry name" value="RLP_Defense"/>
</dbReference>
<keyword evidence="6" id="KW-1185">Reference proteome</keyword>
<feature type="domain" description="Disease resistance R13L4/SHOC-2-like LRR" evidence="4">
    <location>
        <begin position="386"/>
        <end position="524"/>
    </location>
</feature>
<feature type="compositionally biased region" description="Low complexity" evidence="3">
    <location>
        <begin position="46"/>
        <end position="63"/>
    </location>
</feature>
<dbReference type="Pfam" id="PF00560">
    <property type="entry name" value="LRR_1"/>
    <property type="match status" value="1"/>
</dbReference>
<organism evidence="5 6">
    <name type="scientific">Seminavis robusta</name>
    <dbReference type="NCBI Taxonomy" id="568900"/>
    <lineage>
        <taxon>Eukaryota</taxon>
        <taxon>Sar</taxon>
        <taxon>Stramenopiles</taxon>
        <taxon>Ochrophyta</taxon>
        <taxon>Bacillariophyta</taxon>
        <taxon>Bacillariophyceae</taxon>
        <taxon>Bacillariophycidae</taxon>
        <taxon>Naviculales</taxon>
        <taxon>Naviculaceae</taxon>
        <taxon>Seminavis</taxon>
    </lineage>
</organism>
<gene>
    <name evidence="5" type="ORF">SEMRO_1690_G291360.1</name>
</gene>
<dbReference type="InterPro" id="IPR001611">
    <property type="entry name" value="Leu-rich_rpt"/>
</dbReference>
<dbReference type="InterPro" id="IPR055414">
    <property type="entry name" value="LRR_R13L4/SHOC2-like"/>
</dbReference>
<dbReference type="Proteomes" id="UP001153069">
    <property type="component" value="Unassembled WGS sequence"/>
</dbReference>
<proteinExistence type="predicted"/>
<dbReference type="Gene3D" id="3.80.10.10">
    <property type="entry name" value="Ribonuclease Inhibitor"/>
    <property type="match status" value="2"/>
</dbReference>
<accession>A0A9N8EPD7</accession>
<dbReference type="PANTHER" id="PTHR48064:SF6">
    <property type="entry name" value="RECEPTOR-LIKE PROTEIN KINASE 2"/>
    <property type="match status" value="1"/>
</dbReference>
<reference evidence="5" key="1">
    <citation type="submission" date="2020-06" db="EMBL/GenBank/DDBJ databases">
        <authorList>
            <consortium name="Plant Systems Biology data submission"/>
        </authorList>
    </citation>
    <scope>NUCLEOTIDE SEQUENCE</scope>
    <source>
        <strain evidence="5">D6</strain>
    </source>
</reference>
<evidence type="ECO:0000259" key="4">
    <source>
        <dbReference type="Pfam" id="PF23598"/>
    </source>
</evidence>
<keyword evidence="1" id="KW-0433">Leucine-rich repeat</keyword>
<keyword evidence="2" id="KW-0677">Repeat</keyword>
<evidence type="ECO:0000313" key="5">
    <source>
        <dbReference type="EMBL" id="CAB9525532.1"/>
    </source>
</evidence>
<feature type="region of interest" description="Disordered" evidence="3">
    <location>
        <begin position="24"/>
        <end position="76"/>
    </location>
</feature>
<dbReference type="FunFam" id="3.80.10.10:FF:000041">
    <property type="entry name" value="LRR receptor-like serine/threonine-protein kinase ERECTA"/>
    <property type="match status" value="2"/>
</dbReference>
<name>A0A9N8EPD7_9STRA</name>
<dbReference type="InterPro" id="IPR032675">
    <property type="entry name" value="LRR_dom_sf"/>
</dbReference>